<organism evidence="4 5">
    <name type="scientific">Porites lobata</name>
    <dbReference type="NCBI Taxonomy" id="104759"/>
    <lineage>
        <taxon>Eukaryota</taxon>
        <taxon>Metazoa</taxon>
        <taxon>Cnidaria</taxon>
        <taxon>Anthozoa</taxon>
        <taxon>Hexacorallia</taxon>
        <taxon>Scleractinia</taxon>
        <taxon>Fungiina</taxon>
        <taxon>Poritidae</taxon>
        <taxon>Porites</taxon>
    </lineage>
</organism>
<comment type="caution">
    <text evidence="4">The sequence shown here is derived from an EMBL/GenBank/DDBJ whole genome shotgun (WGS) entry which is preliminary data.</text>
</comment>
<dbReference type="PANTHER" id="PTHR36191">
    <property type="entry name" value="ENDO/EXONUCLEASE/PHOSPHATASE DOMAIN-CONTAINING PROTEIN-RELATED"/>
    <property type="match status" value="1"/>
</dbReference>
<keyword evidence="5" id="KW-1185">Reference proteome</keyword>
<name>A0ABN8MY55_9CNID</name>
<protein>
    <recommendedName>
        <fullName evidence="3">UMOD/GP2/OIT3-like D8C domain-containing protein</fullName>
    </recommendedName>
</protein>
<evidence type="ECO:0000313" key="5">
    <source>
        <dbReference type="Proteomes" id="UP001159405"/>
    </source>
</evidence>
<evidence type="ECO:0000256" key="2">
    <source>
        <dbReference type="ARBA" id="ARBA00023157"/>
    </source>
</evidence>
<feature type="domain" description="UMOD/GP2/OIT3-like D8C" evidence="3">
    <location>
        <begin position="44"/>
        <end position="127"/>
    </location>
</feature>
<dbReference type="Proteomes" id="UP001159405">
    <property type="component" value="Unassembled WGS sequence"/>
</dbReference>
<gene>
    <name evidence="4" type="ORF">PLOB_00031124</name>
</gene>
<accession>A0ABN8MY55</accession>
<reference evidence="4 5" key="1">
    <citation type="submission" date="2022-05" db="EMBL/GenBank/DDBJ databases">
        <authorList>
            <consortium name="Genoscope - CEA"/>
            <person name="William W."/>
        </authorList>
    </citation>
    <scope>NUCLEOTIDE SEQUENCE [LARGE SCALE GENOMIC DNA]</scope>
</reference>
<evidence type="ECO:0000259" key="3">
    <source>
        <dbReference type="Pfam" id="PF23283"/>
    </source>
</evidence>
<evidence type="ECO:0000256" key="1">
    <source>
        <dbReference type="ARBA" id="ARBA00022729"/>
    </source>
</evidence>
<sequence length="218" mass="24074">SNASDPCGSYKSLDNPYRSTGYVATEGIDPMICDYNLQTGWYRFVSKVGGKMPETKVGKGHCGTIAPIWMRGKHPSNAEGIVNRTACVNFKNLYGGCIPVRIKVKNCNYFFVYRLVAPYGCQMAYCAGTLRPCPRGQSGLFPNCTGKKKSDFPFHQVPVPSVTYIDDNEIKVTLKCGVKVPPWGNVSFEIQWFVNGQVSKSAQCNDPATSQCAHLQNY</sequence>
<evidence type="ECO:0000313" key="4">
    <source>
        <dbReference type="EMBL" id="CAH3035708.1"/>
    </source>
</evidence>
<dbReference type="EMBL" id="CALNXK010000004">
    <property type="protein sequence ID" value="CAH3035708.1"/>
    <property type="molecule type" value="Genomic_DNA"/>
</dbReference>
<proteinExistence type="predicted"/>
<dbReference type="Pfam" id="PF23283">
    <property type="entry name" value="D8C_UMOD"/>
    <property type="match status" value="1"/>
</dbReference>
<keyword evidence="1" id="KW-0732">Signal</keyword>
<keyword evidence="2" id="KW-1015">Disulfide bond</keyword>
<feature type="non-terminal residue" evidence="4">
    <location>
        <position position="1"/>
    </location>
</feature>
<dbReference type="PANTHER" id="PTHR36191:SF4">
    <property type="entry name" value="VWFD DOMAIN-CONTAINING PROTEIN"/>
    <property type="match status" value="1"/>
</dbReference>
<dbReference type="InterPro" id="IPR057774">
    <property type="entry name" value="D8C_UMOD/GP2/OIT3-like"/>
</dbReference>
<feature type="non-terminal residue" evidence="4">
    <location>
        <position position="218"/>
    </location>
</feature>